<comment type="caution">
    <text evidence="2">The sequence shown here is derived from an EMBL/GenBank/DDBJ whole genome shotgun (WGS) entry which is preliminary data.</text>
</comment>
<proteinExistence type="predicted"/>
<feature type="domain" description="Putative restriction endonuclease" evidence="1">
    <location>
        <begin position="14"/>
        <end position="163"/>
    </location>
</feature>
<dbReference type="AlphaFoldDB" id="A0A4R2N4S8"/>
<keyword evidence="2" id="KW-0540">Nuclease</keyword>
<sequence length="186" mass="20924">MSAPPQSQSALTADDYLAWEATQPERHEFVDGETFAMAGAEDRHVTVTLNIAMALRQHLRGTPCRTFMADMKVQAQADSSYFYPDVVVTCSAADADSRLVKREPRLIVEVLSPGTEAYDRGEKFQRYRHIASLEEYALVDIEHRRVDVFRKLPEGLWVLHPFDATTPATFASVDLTLDADTLYAEI</sequence>
<dbReference type="EMBL" id="SLXH01000023">
    <property type="protein sequence ID" value="TCP15880.1"/>
    <property type="molecule type" value="Genomic_DNA"/>
</dbReference>
<dbReference type="Proteomes" id="UP000295182">
    <property type="component" value="Unassembled WGS sequence"/>
</dbReference>
<dbReference type="CDD" id="cd06260">
    <property type="entry name" value="DUF820-like"/>
    <property type="match status" value="1"/>
</dbReference>
<dbReference type="OrthoDB" id="9799703at2"/>
<dbReference type="InterPro" id="IPR008538">
    <property type="entry name" value="Uma2"/>
</dbReference>
<keyword evidence="2" id="KW-0378">Hydrolase</keyword>
<name>A0A4R2N4S8_9BURK</name>
<dbReference type="PANTHER" id="PTHR36558:SF1">
    <property type="entry name" value="RESTRICTION ENDONUCLEASE DOMAIN-CONTAINING PROTEIN-RELATED"/>
    <property type="match status" value="1"/>
</dbReference>
<protein>
    <submittedName>
        <fullName evidence="2">Uma2 family endonuclease</fullName>
    </submittedName>
</protein>
<evidence type="ECO:0000313" key="2">
    <source>
        <dbReference type="EMBL" id="TCP15880.1"/>
    </source>
</evidence>
<keyword evidence="2" id="KW-0255">Endonuclease</keyword>
<dbReference type="InterPro" id="IPR011335">
    <property type="entry name" value="Restrct_endonuc-II-like"/>
</dbReference>
<dbReference type="GO" id="GO:0004519">
    <property type="term" value="F:endonuclease activity"/>
    <property type="evidence" value="ECO:0007669"/>
    <property type="project" value="UniProtKB-KW"/>
</dbReference>
<dbReference type="RefSeq" id="WP_119013615.1">
    <property type="nucleotide sequence ID" value="NZ_QXNC01000020.1"/>
</dbReference>
<accession>A0A4R2N4S8</accession>
<dbReference type="Gene3D" id="3.90.1570.10">
    <property type="entry name" value="tt1808, chain A"/>
    <property type="match status" value="1"/>
</dbReference>
<dbReference type="Pfam" id="PF05685">
    <property type="entry name" value="Uma2"/>
    <property type="match status" value="1"/>
</dbReference>
<reference evidence="2 3" key="1">
    <citation type="submission" date="2019-03" db="EMBL/GenBank/DDBJ databases">
        <title>Genomic Encyclopedia of Type Strains, Phase IV (KMG-IV): sequencing the most valuable type-strain genomes for metagenomic binning, comparative biology and taxonomic classification.</title>
        <authorList>
            <person name="Goeker M."/>
        </authorList>
    </citation>
    <scope>NUCLEOTIDE SEQUENCE [LARGE SCALE GENOMIC DNA]</scope>
    <source>
        <strain evidence="2 3">DSM 1837</strain>
    </source>
</reference>
<gene>
    <name evidence="2" type="ORF">EV674_12372</name>
</gene>
<keyword evidence="3" id="KW-1185">Reference proteome</keyword>
<dbReference type="PANTHER" id="PTHR36558">
    <property type="entry name" value="GLR1098 PROTEIN"/>
    <property type="match status" value="1"/>
</dbReference>
<dbReference type="SUPFAM" id="SSF52980">
    <property type="entry name" value="Restriction endonuclease-like"/>
    <property type="match status" value="1"/>
</dbReference>
<evidence type="ECO:0000313" key="3">
    <source>
        <dbReference type="Proteomes" id="UP000295182"/>
    </source>
</evidence>
<dbReference type="InterPro" id="IPR012296">
    <property type="entry name" value="Nuclease_put_TT1808"/>
</dbReference>
<evidence type="ECO:0000259" key="1">
    <source>
        <dbReference type="Pfam" id="PF05685"/>
    </source>
</evidence>
<organism evidence="2 3">
    <name type="scientific">Simplicispira metamorpha</name>
    <dbReference type="NCBI Taxonomy" id="80881"/>
    <lineage>
        <taxon>Bacteria</taxon>
        <taxon>Pseudomonadati</taxon>
        <taxon>Pseudomonadota</taxon>
        <taxon>Betaproteobacteria</taxon>
        <taxon>Burkholderiales</taxon>
        <taxon>Comamonadaceae</taxon>
        <taxon>Simplicispira</taxon>
    </lineage>
</organism>